<dbReference type="InterPro" id="IPR050802">
    <property type="entry name" value="EF-GSTs"/>
</dbReference>
<gene>
    <name evidence="3" type="ORF">AWRI3579_g2498</name>
</gene>
<dbReference type="Gene3D" id="3.40.30.10">
    <property type="entry name" value="Glutaredoxin"/>
    <property type="match status" value="1"/>
</dbReference>
<evidence type="ECO:0000259" key="1">
    <source>
        <dbReference type="PROSITE" id="PS50404"/>
    </source>
</evidence>
<feature type="domain" description="GST C-terminal" evidence="2">
    <location>
        <begin position="92"/>
        <end position="224"/>
    </location>
</feature>
<feature type="domain" description="GST N-terminal" evidence="1">
    <location>
        <begin position="3"/>
        <end position="83"/>
    </location>
</feature>
<dbReference type="AlphaFoldDB" id="A0A1E5RBB8"/>
<dbReference type="InterPro" id="IPR036249">
    <property type="entry name" value="Thioredoxin-like_sf"/>
</dbReference>
<dbReference type="EMBL" id="LPNM01000008">
    <property type="protein sequence ID" value="OEJ83863.1"/>
    <property type="molecule type" value="Genomic_DNA"/>
</dbReference>
<dbReference type="GO" id="GO:0005737">
    <property type="term" value="C:cytoplasm"/>
    <property type="evidence" value="ECO:0007669"/>
    <property type="project" value="TreeGrafter"/>
</dbReference>
<dbReference type="GO" id="GO:0005634">
    <property type="term" value="C:nucleus"/>
    <property type="evidence" value="ECO:0007669"/>
    <property type="project" value="TreeGrafter"/>
</dbReference>
<proteinExistence type="predicted"/>
<dbReference type="SUPFAM" id="SSF47616">
    <property type="entry name" value="GST C-terminal domain-like"/>
    <property type="match status" value="1"/>
</dbReference>
<evidence type="ECO:0000313" key="4">
    <source>
        <dbReference type="Proteomes" id="UP000095728"/>
    </source>
</evidence>
<evidence type="ECO:0000313" key="3">
    <source>
        <dbReference type="EMBL" id="OEJ83863.1"/>
    </source>
</evidence>
<dbReference type="Proteomes" id="UP000095728">
    <property type="component" value="Unassembled WGS sequence"/>
</dbReference>
<dbReference type="Pfam" id="PF02798">
    <property type="entry name" value="GST_N"/>
    <property type="match status" value="1"/>
</dbReference>
<dbReference type="InterPro" id="IPR004045">
    <property type="entry name" value="Glutathione_S-Trfase_N"/>
</dbReference>
<protein>
    <submittedName>
        <fullName evidence="3">Putative elongation factor 1 gamma</fullName>
    </submittedName>
</protein>
<dbReference type="InterPro" id="IPR010987">
    <property type="entry name" value="Glutathione-S-Trfase_C-like"/>
</dbReference>
<sequence length="226" mass="26397">MFNSAVIYYFPGSPRYQLVNTLVEHCGLSDKITFKDINKCKPEFVKLFPEQKIPAFYEKEDDFKLTEVIAISYYLLSLGQDNQKENVLAGVKNKDKATILRWMSFFNQEFMKSATAIFYALQREDADEDETDVIAENYERLSEVLIPEVEEQLKKKNNFLSYLDHITLCDIFGALVFSLMFQAYLGKEWRSAHPAIMKWYNTVLNSEYLKGSYSPELLEKDAFFVK</sequence>
<dbReference type="PANTHER" id="PTHR43986">
    <property type="entry name" value="ELONGATION FACTOR 1-GAMMA"/>
    <property type="match status" value="1"/>
</dbReference>
<dbReference type="SFLD" id="SFLDS00019">
    <property type="entry name" value="Glutathione_Transferase_(cytos"/>
    <property type="match status" value="1"/>
</dbReference>
<dbReference type="InterPro" id="IPR040079">
    <property type="entry name" value="Glutathione_S-Trfase"/>
</dbReference>
<dbReference type="InParanoid" id="A0A1E5RBB8"/>
<dbReference type="Gene3D" id="1.20.1050.10">
    <property type="match status" value="1"/>
</dbReference>
<dbReference type="PROSITE" id="PS50405">
    <property type="entry name" value="GST_CTER"/>
    <property type="match status" value="1"/>
</dbReference>
<keyword evidence="3" id="KW-0648">Protein biosynthesis</keyword>
<dbReference type="SUPFAM" id="SSF52833">
    <property type="entry name" value="Thioredoxin-like"/>
    <property type="match status" value="1"/>
</dbReference>
<reference evidence="4" key="1">
    <citation type="journal article" date="2016" name="Genome Announc.">
        <title>Genome sequences of three species of Hanseniaspora isolated from spontaneous wine fermentations.</title>
        <authorList>
            <person name="Sternes P.R."/>
            <person name="Lee D."/>
            <person name="Kutyna D.R."/>
            <person name="Borneman A.R."/>
        </authorList>
    </citation>
    <scope>NUCLEOTIDE SEQUENCE [LARGE SCALE GENOMIC DNA]</scope>
    <source>
        <strain evidence="4">AWRI3579</strain>
    </source>
</reference>
<dbReference type="GO" id="GO:0003746">
    <property type="term" value="F:translation elongation factor activity"/>
    <property type="evidence" value="ECO:0007669"/>
    <property type="project" value="UniProtKB-KW"/>
</dbReference>
<dbReference type="OrthoDB" id="249703at2759"/>
<organism evidence="3 4">
    <name type="scientific">Hanseniaspora osmophila</name>
    <dbReference type="NCBI Taxonomy" id="56408"/>
    <lineage>
        <taxon>Eukaryota</taxon>
        <taxon>Fungi</taxon>
        <taxon>Dikarya</taxon>
        <taxon>Ascomycota</taxon>
        <taxon>Saccharomycotina</taxon>
        <taxon>Saccharomycetes</taxon>
        <taxon>Saccharomycodales</taxon>
        <taxon>Saccharomycodaceae</taxon>
        <taxon>Hanseniaspora</taxon>
    </lineage>
</organism>
<dbReference type="InterPro" id="IPR036282">
    <property type="entry name" value="Glutathione-S-Trfase_C_sf"/>
</dbReference>
<dbReference type="PANTHER" id="PTHR43986:SF1">
    <property type="entry name" value="ELONGATION FACTOR 1-GAMMA"/>
    <property type="match status" value="1"/>
</dbReference>
<keyword evidence="4" id="KW-1185">Reference proteome</keyword>
<keyword evidence="3" id="KW-0251">Elongation factor</keyword>
<accession>A0A1E5RBB8</accession>
<evidence type="ECO:0000259" key="2">
    <source>
        <dbReference type="PROSITE" id="PS50405"/>
    </source>
</evidence>
<comment type="caution">
    <text evidence="3">The sequence shown here is derived from an EMBL/GenBank/DDBJ whole genome shotgun (WGS) entry which is preliminary data.</text>
</comment>
<dbReference type="STRING" id="56408.A0A1E5RBB8"/>
<name>A0A1E5RBB8_9ASCO</name>
<dbReference type="PROSITE" id="PS50404">
    <property type="entry name" value="GST_NTER"/>
    <property type="match status" value="1"/>
</dbReference>